<feature type="region of interest" description="Disordered" evidence="1">
    <location>
        <begin position="42"/>
        <end position="62"/>
    </location>
</feature>
<evidence type="ECO:0000313" key="2">
    <source>
        <dbReference type="EMBL" id="MEI9413251.1"/>
    </source>
</evidence>
<evidence type="ECO:0000313" key="3">
    <source>
        <dbReference type="Proteomes" id="UP001387293"/>
    </source>
</evidence>
<gene>
    <name evidence="2" type="ORF">O7A60_31645</name>
</gene>
<name>A0ABU8L5M4_9HYPH</name>
<keyword evidence="3" id="KW-1185">Reference proteome</keyword>
<organism evidence="2 3">
    <name type="scientific">Mesorhizobium salmacidum</name>
    <dbReference type="NCBI Taxonomy" id="3015171"/>
    <lineage>
        <taxon>Bacteria</taxon>
        <taxon>Pseudomonadati</taxon>
        <taxon>Pseudomonadota</taxon>
        <taxon>Alphaproteobacteria</taxon>
        <taxon>Hyphomicrobiales</taxon>
        <taxon>Phyllobacteriaceae</taxon>
        <taxon>Mesorhizobium</taxon>
    </lineage>
</organism>
<dbReference type="RefSeq" id="WP_337109565.1">
    <property type="nucleotide sequence ID" value="NZ_JAPYKS010000069.1"/>
</dbReference>
<dbReference type="EMBL" id="JAPYKS010000069">
    <property type="protein sequence ID" value="MEI9413251.1"/>
    <property type="molecule type" value="Genomic_DNA"/>
</dbReference>
<evidence type="ECO:0000256" key="1">
    <source>
        <dbReference type="SAM" id="MobiDB-lite"/>
    </source>
</evidence>
<accession>A0ABU8L5M4</accession>
<dbReference type="Proteomes" id="UP001387293">
    <property type="component" value="Unassembled WGS sequence"/>
</dbReference>
<dbReference type="Pfam" id="PF12244">
    <property type="entry name" value="DUF3606"/>
    <property type="match status" value="1"/>
</dbReference>
<reference evidence="2 3" key="1">
    <citation type="submission" date="2022-12" db="EMBL/GenBank/DDBJ databases">
        <authorList>
            <person name="Muema E."/>
        </authorList>
    </citation>
    <scope>NUCLEOTIDE SEQUENCE [LARGE SCALE GENOMIC DNA]</scope>
    <source>
        <strain evidence="3">1326</strain>
    </source>
</reference>
<proteinExistence type="predicted"/>
<protein>
    <submittedName>
        <fullName evidence="2">DUF3606 domain-containing protein</fullName>
    </submittedName>
</protein>
<sequence length="62" mass="7454">MVDDKSKKDFRDRDRVSNSEDYEIDYFAQKTGLTPQQVRDLIRQHGNNRETLEREAKRLRGK</sequence>
<dbReference type="InterPro" id="IPR022037">
    <property type="entry name" value="DUF3606"/>
</dbReference>
<comment type="caution">
    <text evidence="2">The sequence shown here is derived from an EMBL/GenBank/DDBJ whole genome shotgun (WGS) entry which is preliminary data.</text>
</comment>